<dbReference type="InterPro" id="IPR032675">
    <property type="entry name" value="LRR_dom_sf"/>
</dbReference>
<feature type="domain" description="Protein kinase" evidence="15">
    <location>
        <begin position="727"/>
        <end position="993"/>
    </location>
</feature>
<feature type="region of interest" description="Disordered" evidence="13">
    <location>
        <begin position="239"/>
        <end position="268"/>
    </location>
</feature>
<keyword evidence="3" id="KW-0808">Transferase</keyword>
<sequence length="1032" mass="114689">MTIGAQESSTESVKMVIINVTISEEDSSTYTEGRDGRSCLGRESIELKKNCRKIKAPQRFISIDCGISEGSDYNDEFTAIAYTSDAGYIDTGTNHNISLDYMPKVSRRLSSLRSFPDGIKNCYTIHQVQAGGDKYLIRAYFMYGNYDSKNQPPEFELYLDGDQWGTVMFDGASYFIRAEIIHNVPATSTYIHVCLVNTGLGTPFISTLELRRLDTSIYKTNSGSLKLLTRIDVGSTTNEIVSKETKSKARKTTTSQAGRPSSKRLGVGDLDAADKDLRGIRSGGAEGEEAWDGVFSKEEGDGAGRAAGEEGGVEGGKEGDWAAPNGGVGEGGSEGGEVLKPREERTRLKRRKGYSDDVYDRIWFPDTILGFTTPALEPIRASYNSDTLSSNDYKPPCPVMATAVRPVNGLNSLNISVGLDYPREPFYVYMHFAEIETLAADQKREFDIYINDRPWHQNVTTNFLQPNTIFSTYAVSADLELNFSIRATEESTLPPILNAIEFYEFLELQSPTPTNGSEVDAIRNVKSVYGVERNWQGDPCVPREYKWEDLQCNYDRNSTRIISLNLSSSSLSGNMDVSFSRLTSLESLDLSNNNLTGPVPDFLSELPSLKTLNLSRNNFTGSIPPALIEKSKIGSLTLRTEGNLHLFQAENSSKGQADWSAREKTFIALVIASIASCLVIVVVILAIWWSLKRRKHQAHIVKSNPENEMVEEKKRQFTYVELMTITNNFEKLLGKGASGSVYAGHLTDDTKDVAVKMFFLSSTHEGYCKQFQTEASVGDVHWKIQARLLTKVHHRNLVSIIGYCNEGQHMGLVYEYMANGTVKEHLSALEYLHDDCKPPIIHRDIKTSNILLTENMQAKISDFGLFKLMPSDGGTHVLTGVAGTRGYMDPKYIASYKLNKKSDVYSFGVVLLELITGKPPVLETPEKTLLVNWIVPMVERRAEIKEIMDLRLNSDFDTSSARKALETAMACVECNLSQRLVMRQVGAILRDCLEMEKARVKVWKENEVHNSASSNSVYVSILGSLVGGPSAR</sequence>
<dbReference type="Pfam" id="PF00069">
    <property type="entry name" value="Pkinase"/>
    <property type="match status" value="1"/>
</dbReference>
<dbReference type="GO" id="GO:0051707">
    <property type="term" value="P:response to other organism"/>
    <property type="evidence" value="ECO:0007669"/>
    <property type="project" value="UniProtKB-ARBA"/>
</dbReference>
<evidence type="ECO:0000256" key="7">
    <source>
        <dbReference type="ARBA" id="ARBA00022741"/>
    </source>
</evidence>
<evidence type="ECO:0000313" key="16">
    <source>
        <dbReference type="EMBL" id="KAF7135078.1"/>
    </source>
</evidence>
<keyword evidence="2" id="KW-0433">Leucine-rich repeat</keyword>
<keyword evidence="5" id="KW-0732">Signal</keyword>
<comment type="subcellular location">
    <subcellularLocation>
        <location evidence="1">Membrane</location>
        <topology evidence="1">Single-pass membrane protein</topology>
    </subcellularLocation>
</comment>
<dbReference type="SUPFAM" id="SSF52058">
    <property type="entry name" value="L domain-like"/>
    <property type="match status" value="1"/>
</dbReference>
<evidence type="ECO:0000256" key="9">
    <source>
        <dbReference type="ARBA" id="ARBA00022840"/>
    </source>
</evidence>
<dbReference type="PANTHER" id="PTHR45631:SF206">
    <property type="entry name" value="PROTEIN KINASE DOMAIN-CONTAINING PROTEIN"/>
    <property type="match status" value="1"/>
</dbReference>
<evidence type="ECO:0000256" key="11">
    <source>
        <dbReference type="ARBA" id="ARBA00023136"/>
    </source>
</evidence>
<dbReference type="PROSITE" id="PS00107">
    <property type="entry name" value="PROTEIN_KINASE_ATP"/>
    <property type="match status" value="1"/>
</dbReference>
<evidence type="ECO:0000256" key="12">
    <source>
        <dbReference type="PROSITE-ProRule" id="PRU10141"/>
    </source>
</evidence>
<feature type="binding site" evidence="12">
    <location>
        <position position="756"/>
    </location>
    <ligand>
        <name>ATP</name>
        <dbReference type="ChEBI" id="CHEBI:30616"/>
    </ligand>
</feature>
<comment type="caution">
    <text evidence="16">The sequence shown here is derived from an EMBL/GenBank/DDBJ whole genome shotgun (WGS) entry which is preliminary data.</text>
</comment>
<accession>A0A834GHR0</accession>
<dbReference type="GO" id="GO:0006952">
    <property type="term" value="P:defense response"/>
    <property type="evidence" value="ECO:0007669"/>
    <property type="project" value="UniProtKB-ARBA"/>
</dbReference>
<dbReference type="Pfam" id="PF12819">
    <property type="entry name" value="Malectin_like"/>
    <property type="match status" value="2"/>
</dbReference>
<dbReference type="FunFam" id="3.80.10.10:FF:000129">
    <property type="entry name" value="Leucine-rich repeat receptor-like kinase"/>
    <property type="match status" value="1"/>
</dbReference>
<keyword evidence="11 14" id="KW-0472">Membrane</keyword>
<feature type="compositionally biased region" description="Gly residues" evidence="13">
    <location>
        <begin position="326"/>
        <end position="335"/>
    </location>
</feature>
<feature type="compositionally biased region" description="Gly residues" evidence="13">
    <location>
        <begin position="303"/>
        <end position="314"/>
    </location>
</feature>
<evidence type="ECO:0000256" key="14">
    <source>
        <dbReference type="SAM" id="Phobius"/>
    </source>
</evidence>
<evidence type="ECO:0000256" key="8">
    <source>
        <dbReference type="ARBA" id="ARBA00022777"/>
    </source>
</evidence>
<dbReference type="Pfam" id="PF13855">
    <property type="entry name" value="LRR_8"/>
    <property type="match status" value="1"/>
</dbReference>
<gene>
    <name evidence="16" type="ORF">RHSIM_Rhsim08G0229600</name>
</gene>
<dbReference type="InterPro" id="IPR017441">
    <property type="entry name" value="Protein_kinase_ATP_BS"/>
</dbReference>
<keyword evidence="6" id="KW-0677">Repeat</keyword>
<dbReference type="SMART" id="SM00369">
    <property type="entry name" value="LRR_TYP"/>
    <property type="match status" value="2"/>
</dbReference>
<evidence type="ECO:0000259" key="15">
    <source>
        <dbReference type="PROSITE" id="PS50011"/>
    </source>
</evidence>
<dbReference type="AlphaFoldDB" id="A0A834GHR0"/>
<dbReference type="SMART" id="SM00220">
    <property type="entry name" value="S_TKc"/>
    <property type="match status" value="1"/>
</dbReference>
<evidence type="ECO:0000256" key="3">
    <source>
        <dbReference type="ARBA" id="ARBA00022679"/>
    </source>
</evidence>
<feature type="transmembrane region" description="Helical" evidence="14">
    <location>
        <begin position="666"/>
        <end position="689"/>
    </location>
</feature>
<dbReference type="SUPFAM" id="SSF56112">
    <property type="entry name" value="Protein kinase-like (PK-like)"/>
    <property type="match status" value="1"/>
</dbReference>
<evidence type="ECO:0000256" key="10">
    <source>
        <dbReference type="ARBA" id="ARBA00022989"/>
    </source>
</evidence>
<dbReference type="PROSITE" id="PS51450">
    <property type="entry name" value="LRR"/>
    <property type="match status" value="1"/>
</dbReference>
<dbReference type="PROSITE" id="PS00108">
    <property type="entry name" value="PROTEIN_KINASE_ST"/>
    <property type="match status" value="1"/>
</dbReference>
<dbReference type="InterPro" id="IPR008271">
    <property type="entry name" value="Ser/Thr_kinase_AS"/>
</dbReference>
<dbReference type="PROSITE" id="PS50011">
    <property type="entry name" value="PROTEIN_KINASE_DOM"/>
    <property type="match status" value="1"/>
</dbReference>
<evidence type="ECO:0000256" key="1">
    <source>
        <dbReference type="ARBA" id="ARBA00004167"/>
    </source>
</evidence>
<feature type="region of interest" description="Disordered" evidence="13">
    <location>
        <begin position="295"/>
        <end position="344"/>
    </location>
</feature>
<dbReference type="Gene3D" id="1.10.510.10">
    <property type="entry name" value="Transferase(Phosphotransferase) domain 1"/>
    <property type="match status" value="1"/>
</dbReference>
<reference evidence="16" key="1">
    <citation type="submission" date="2019-11" db="EMBL/GenBank/DDBJ databases">
        <authorList>
            <person name="Liu Y."/>
            <person name="Hou J."/>
            <person name="Li T.-Q."/>
            <person name="Guan C.-H."/>
            <person name="Wu X."/>
            <person name="Wu H.-Z."/>
            <person name="Ling F."/>
            <person name="Zhang R."/>
            <person name="Shi X.-G."/>
            <person name="Ren J.-P."/>
            <person name="Chen E.-F."/>
            <person name="Sun J.-M."/>
        </authorList>
    </citation>
    <scope>NUCLEOTIDE SEQUENCE</scope>
    <source>
        <strain evidence="16">Adult_tree_wgs_1</strain>
        <tissue evidence="16">Leaves</tissue>
    </source>
</reference>
<dbReference type="Gene3D" id="3.80.10.10">
    <property type="entry name" value="Ribonuclease Inhibitor"/>
    <property type="match status" value="1"/>
</dbReference>
<name>A0A834GHR0_RHOSS</name>
<keyword evidence="8" id="KW-0418">Kinase</keyword>
<evidence type="ECO:0000256" key="6">
    <source>
        <dbReference type="ARBA" id="ARBA00022737"/>
    </source>
</evidence>
<organism evidence="16 17">
    <name type="scientific">Rhododendron simsii</name>
    <name type="common">Sims's rhododendron</name>
    <dbReference type="NCBI Taxonomy" id="118357"/>
    <lineage>
        <taxon>Eukaryota</taxon>
        <taxon>Viridiplantae</taxon>
        <taxon>Streptophyta</taxon>
        <taxon>Embryophyta</taxon>
        <taxon>Tracheophyta</taxon>
        <taxon>Spermatophyta</taxon>
        <taxon>Magnoliopsida</taxon>
        <taxon>eudicotyledons</taxon>
        <taxon>Gunneridae</taxon>
        <taxon>Pentapetalae</taxon>
        <taxon>asterids</taxon>
        <taxon>Ericales</taxon>
        <taxon>Ericaceae</taxon>
        <taxon>Ericoideae</taxon>
        <taxon>Rhodoreae</taxon>
        <taxon>Rhododendron</taxon>
    </lineage>
</organism>
<dbReference type="InterPro" id="IPR024788">
    <property type="entry name" value="Malectin-like_Carb-bd_dom"/>
</dbReference>
<evidence type="ECO:0000256" key="13">
    <source>
        <dbReference type="SAM" id="MobiDB-lite"/>
    </source>
</evidence>
<keyword evidence="10 14" id="KW-1133">Transmembrane helix</keyword>
<proteinExistence type="predicted"/>
<dbReference type="InterPro" id="IPR003591">
    <property type="entry name" value="Leu-rich_rpt_typical-subtyp"/>
</dbReference>
<dbReference type="Gene3D" id="3.30.200.20">
    <property type="entry name" value="Phosphorylase Kinase, domain 1"/>
    <property type="match status" value="1"/>
</dbReference>
<dbReference type="InterPro" id="IPR001611">
    <property type="entry name" value="Leu-rich_rpt"/>
</dbReference>
<dbReference type="GO" id="GO:0005524">
    <property type="term" value="F:ATP binding"/>
    <property type="evidence" value="ECO:0007669"/>
    <property type="project" value="UniProtKB-UniRule"/>
</dbReference>
<dbReference type="InterPro" id="IPR011009">
    <property type="entry name" value="Kinase-like_dom_sf"/>
</dbReference>
<dbReference type="PANTHER" id="PTHR45631">
    <property type="entry name" value="OS07G0107800 PROTEIN-RELATED"/>
    <property type="match status" value="1"/>
</dbReference>
<dbReference type="GO" id="GO:0004672">
    <property type="term" value="F:protein kinase activity"/>
    <property type="evidence" value="ECO:0007669"/>
    <property type="project" value="InterPro"/>
</dbReference>
<evidence type="ECO:0000256" key="2">
    <source>
        <dbReference type="ARBA" id="ARBA00022614"/>
    </source>
</evidence>
<dbReference type="InterPro" id="IPR000719">
    <property type="entry name" value="Prot_kinase_dom"/>
</dbReference>
<keyword evidence="7 12" id="KW-0547">Nucleotide-binding</keyword>
<dbReference type="EMBL" id="WJXA01000008">
    <property type="protein sequence ID" value="KAF7135078.1"/>
    <property type="molecule type" value="Genomic_DNA"/>
</dbReference>
<keyword evidence="4 14" id="KW-0812">Transmembrane</keyword>
<evidence type="ECO:0000256" key="5">
    <source>
        <dbReference type="ARBA" id="ARBA00022729"/>
    </source>
</evidence>
<dbReference type="PRINTS" id="PR00019">
    <property type="entry name" value="LEURICHRPT"/>
</dbReference>
<dbReference type="GO" id="GO:0016020">
    <property type="term" value="C:membrane"/>
    <property type="evidence" value="ECO:0007669"/>
    <property type="project" value="UniProtKB-SubCell"/>
</dbReference>
<evidence type="ECO:0000313" key="17">
    <source>
        <dbReference type="Proteomes" id="UP000626092"/>
    </source>
</evidence>
<evidence type="ECO:0000256" key="4">
    <source>
        <dbReference type="ARBA" id="ARBA00022692"/>
    </source>
</evidence>
<keyword evidence="9 12" id="KW-0067">ATP-binding</keyword>
<dbReference type="Proteomes" id="UP000626092">
    <property type="component" value="Unassembled WGS sequence"/>
</dbReference>
<keyword evidence="17" id="KW-1185">Reference proteome</keyword>
<protein>
    <recommendedName>
        <fullName evidence="15">Protein kinase domain-containing protein</fullName>
    </recommendedName>
</protein>
<dbReference type="OrthoDB" id="2017114at2759"/>